<dbReference type="InterPro" id="IPR027417">
    <property type="entry name" value="P-loop_NTPase"/>
</dbReference>
<feature type="coiled-coil region" evidence="1">
    <location>
        <begin position="532"/>
        <end position="618"/>
    </location>
</feature>
<dbReference type="PANTHER" id="PTHR32182">
    <property type="entry name" value="DNA REPLICATION AND REPAIR PROTEIN RECF"/>
    <property type="match status" value="1"/>
</dbReference>
<sequence>MENETKNIFENGATWLRGDFHLHTKADKEFSYTGTENDFCRLYVEKLKEQNINLGVITNHNKFDKSEFIALRKKALKEGIGLFAGVELSVNDGANGIHCLLVFDFEKWCVNGEDFINQFLTAAFEGIANRENENTRCRYNFETVLQKLSDHENNGRDSFIILAHVEQNSGFFNELDGGRIQQLISNDLFRHFVLGFQKVRTYDKVAIWKNWFNDKLPAFVEGSDCKSLEDIGRPHQQRNEEKKTFIKIGEFNFEALKYALTDFNYRISLNTKPEIKNSYIKSISFEGGLLEGTKIDFSPELNNLIGIRGSGKSSLLEVLRYVLGISLPFNAADPEYKNSLVTRSMGSGGKALVTIVNKQNEEYRIEKLYGQKEDIYKNNLLQPGITIDATGFHSPIYFGQKDLSNKGKDFEGDLIQRLIGTRLKAVQAKIEQKKREVENIISELKKLQNLKELKRDTEAQIKNSKHQLNFFKEKGVEDKLKQQTLFDSDISKLIQIESTVRSYLSELASLVSNHDYFFQQEISGSEVNKELFEEAKTIIQELKIEFEKLKAIQKNSVLSQQKLKDVISKINTKKEGLKEEFAKIKREINTETINPDNFLNLNRQIETALLKLKEIEKSEKRRSDLQTNLLERLTELDNLWLEEYNVLNKEVKRINEAESKISIEVDFKGRRDKLTDKMKQVFRGSGIRETAYQEIEASYKDFIQIYRDSGKLNDILNENHVVDFKRRFFENLDDLLTFKVENKIVIQYNGKSLDKHSLGQRASALILFLLAQKENDVLIIDQPEDDLDNQTIYDEVIKELKKIKGNMQFIFATHNANIPVLGDSEKVVSCSYDEKKITVHSGTIDNHQTQRFIVDIMEGGDEAFNRRKNIYSIWNIEKLKS</sequence>
<feature type="coiled-coil region" evidence="1">
    <location>
        <begin position="423"/>
        <end position="474"/>
    </location>
</feature>
<dbReference type="Gene3D" id="3.40.50.300">
    <property type="entry name" value="P-loop containing nucleotide triphosphate hydrolases"/>
    <property type="match status" value="2"/>
</dbReference>
<keyword evidence="3" id="KW-1185">Reference proteome</keyword>
<gene>
    <name evidence="2" type="ORF">ACFOUP_12975</name>
</gene>
<dbReference type="Gene3D" id="3.20.20.140">
    <property type="entry name" value="Metal-dependent hydrolases"/>
    <property type="match status" value="1"/>
</dbReference>
<dbReference type="SUPFAM" id="SSF52540">
    <property type="entry name" value="P-loop containing nucleoside triphosphate hydrolases"/>
    <property type="match status" value="1"/>
</dbReference>
<dbReference type="PANTHER" id="PTHR32182:SF0">
    <property type="entry name" value="DNA REPLICATION AND REPAIR PROTEIN RECF"/>
    <property type="match status" value="1"/>
</dbReference>
<evidence type="ECO:0000256" key="1">
    <source>
        <dbReference type="SAM" id="Coils"/>
    </source>
</evidence>
<dbReference type="Proteomes" id="UP001595766">
    <property type="component" value="Unassembled WGS sequence"/>
</dbReference>
<organism evidence="2 3">
    <name type="scientific">Belliella kenyensis</name>
    <dbReference type="NCBI Taxonomy" id="1472724"/>
    <lineage>
        <taxon>Bacteria</taxon>
        <taxon>Pseudomonadati</taxon>
        <taxon>Bacteroidota</taxon>
        <taxon>Cytophagia</taxon>
        <taxon>Cytophagales</taxon>
        <taxon>Cyclobacteriaceae</taxon>
        <taxon>Belliella</taxon>
    </lineage>
</organism>
<dbReference type="RefSeq" id="WP_241297628.1">
    <property type="nucleotide sequence ID" value="NZ_JAKZGR010000027.1"/>
</dbReference>
<dbReference type="InterPro" id="IPR054787">
    <property type="entry name" value="TrlF_ATPase"/>
</dbReference>
<protein>
    <submittedName>
        <fullName evidence="2">TrlF family AAA-like ATPase</fullName>
    </submittedName>
</protein>
<evidence type="ECO:0000313" key="2">
    <source>
        <dbReference type="EMBL" id="MFC3977292.1"/>
    </source>
</evidence>
<dbReference type="SUPFAM" id="SSF89550">
    <property type="entry name" value="PHP domain-like"/>
    <property type="match status" value="1"/>
</dbReference>
<dbReference type="InterPro" id="IPR016195">
    <property type="entry name" value="Pol/histidinol_Pase-like"/>
</dbReference>
<dbReference type="EMBL" id="JBHSAV010000054">
    <property type="protein sequence ID" value="MFC3977292.1"/>
    <property type="molecule type" value="Genomic_DNA"/>
</dbReference>
<proteinExistence type="predicted"/>
<evidence type="ECO:0000313" key="3">
    <source>
        <dbReference type="Proteomes" id="UP001595766"/>
    </source>
</evidence>
<accession>A0ABV8ELV8</accession>
<reference evidence="3" key="1">
    <citation type="journal article" date="2019" name="Int. J. Syst. Evol. Microbiol.">
        <title>The Global Catalogue of Microorganisms (GCM) 10K type strain sequencing project: providing services to taxonomists for standard genome sequencing and annotation.</title>
        <authorList>
            <consortium name="The Broad Institute Genomics Platform"/>
            <consortium name="The Broad Institute Genome Sequencing Center for Infectious Disease"/>
            <person name="Wu L."/>
            <person name="Ma J."/>
        </authorList>
    </citation>
    <scope>NUCLEOTIDE SEQUENCE [LARGE SCALE GENOMIC DNA]</scope>
    <source>
        <strain evidence="3">CECT 8551</strain>
    </source>
</reference>
<dbReference type="NCBIfam" id="NF045780">
    <property type="entry name" value="TrlF_fam_ATP"/>
    <property type="match status" value="1"/>
</dbReference>
<keyword evidence="1" id="KW-0175">Coiled coil</keyword>
<name>A0ABV8ELV8_9BACT</name>
<comment type="caution">
    <text evidence="2">The sequence shown here is derived from an EMBL/GenBank/DDBJ whole genome shotgun (WGS) entry which is preliminary data.</text>
</comment>